<dbReference type="SUPFAM" id="SSF53448">
    <property type="entry name" value="Nucleotide-diphospho-sugar transferases"/>
    <property type="match status" value="1"/>
</dbReference>
<gene>
    <name evidence="2" type="ORF">DU508_19805</name>
</gene>
<dbReference type="InterPro" id="IPR029044">
    <property type="entry name" value="Nucleotide-diphossugar_trans"/>
</dbReference>
<comment type="caution">
    <text evidence="2">The sequence shown here is derived from an EMBL/GenBank/DDBJ whole genome shotgun (WGS) entry which is preliminary data.</text>
</comment>
<keyword evidence="3" id="KW-1185">Reference proteome</keyword>
<sequence length="292" mass="33806">MISVIICSIDQNALELVKQNISSTIGVEHEVIAIDNLNSDKGICSVYNKGATLAKYSLLCFLHEDIIIKTNDWGKTVLKVFFDENVGLLGIAGSTYRSSVPSGWFPPYEFGTTTWRLNIIQGSRYKNKEEKHEYFNPRKERLSKVTCIDGVWFCTTRQIAQTIKFDDHLLSGFHGYDIDYSLAVGQHYEVLVSYDILISHASDGNFDDEWLRQIIKVQNKHHKILPLNYEGYEAEEMARIESLSLKRFLKEMINNKKFTSQERKDILKTFYNQNKIGIVGYFKFLYKLIKTR</sequence>
<dbReference type="Pfam" id="PF13712">
    <property type="entry name" value="Glyco_tranf_2_5"/>
    <property type="match status" value="1"/>
</dbReference>
<dbReference type="AlphaFoldDB" id="A0A369PQ22"/>
<evidence type="ECO:0000313" key="2">
    <source>
        <dbReference type="EMBL" id="RDC54751.1"/>
    </source>
</evidence>
<name>A0A369PQ22_9SPHI</name>
<feature type="domain" description="Streptomycin biosynthesis protein StrF" evidence="1">
    <location>
        <begin position="4"/>
        <end position="193"/>
    </location>
</feature>
<protein>
    <recommendedName>
        <fullName evidence="1">Streptomycin biosynthesis protein StrF domain-containing protein</fullName>
    </recommendedName>
</protein>
<evidence type="ECO:0000313" key="3">
    <source>
        <dbReference type="Proteomes" id="UP000253961"/>
    </source>
</evidence>
<evidence type="ECO:0000259" key="1">
    <source>
        <dbReference type="Pfam" id="PF13712"/>
    </source>
</evidence>
<reference evidence="2 3" key="1">
    <citation type="submission" date="2018-07" db="EMBL/GenBank/DDBJ databases">
        <title>Pedobacter sp. nov., isolated from soil.</title>
        <authorList>
            <person name="Zhou L.Y."/>
            <person name="Du Z.J."/>
        </authorList>
    </citation>
    <scope>NUCLEOTIDE SEQUENCE [LARGE SCALE GENOMIC DNA]</scope>
    <source>
        <strain evidence="2 3">JDX94</strain>
    </source>
</reference>
<accession>A0A369PQ22</accession>
<organism evidence="2 3">
    <name type="scientific">Pedobacter chinensis</name>
    <dbReference type="NCBI Taxonomy" id="2282421"/>
    <lineage>
        <taxon>Bacteria</taxon>
        <taxon>Pseudomonadati</taxon>
        <taxon>Bacteroidota</taxon>
        <taxon>Sphingobacteriia</taxon>
        <taxon>Sphingobacteriales</taxon>
        <taxon>Sphingobacteriaceae</taxon>
        <taxon>Pedobacter</taxon>
    </lineage>
</organism>
<dbReference type="OrthoDB" id="7851643at2"/>
<dbReference type="Proteomes" id="UP000253961">
    <property type="component" value="Unassembled WGS sequence"/>
</dbReference>
<dbReference type="RefSeq" id="WP_115404507.1">
    <property type="nucleotide sequence ID" value="NZ_QPKV01000010.1"/>
</dbReference>
<dbReference type="Gene3D" id="3.90.550.10">
    <property type="entry name" value="Spore Coat Polysaccharide Biosynthesis Protein SpsA, Chain A"/>
    <property type="match status" value="1"/>
</dbReference>
<proteinExistence type="predicted"/>
<dbReference type="InterPro" id="IPR059123">
    <property type="entry name" value="StrF_dom"/>
</dbReference>
<dbReference type="EMBL" id="QPKV01000010">
    <property type="protein sequence ID" value="RDC54751.1"/>
    <property type="molecule type" value="Genomic_DNA"/>
</dbReference>